<accession>A0AAV3RUR3</accession>
<evidence type="ECO:0000313" key="3">
    <source>
        <dbReference type="Proteomes" id="UP001454036"/>
    </source>
</evidence>
<protein>
    <recommendedName>
        <fullName evidence="1">DUF4216 domain-containing protein</fullName>
    </recommendedName>
</protein>
<dbReference type="EMBL" id="BAABME010011710">
    <property type="protein sequence ID" value="GAA0184189.1"/>
    <property type="molecule type" value="Genomic_DNA"/>
</dbReference>
<reference evidence="2 3" key="1">
    <citation type="submission" date="2024-01" db="EMBL/GenBank/DDBJ databases">
        <title>The complete chloroplast genome sequence of Lithospermum erythrorhizon: insights into the phylogenetic relationship among Boraginaceae species and the maternal lineages of purple gromwells.</title>
        <authorList>
            <person name="Okada T."/>
            <person name="Watanabe K."/>
        </authorList>
    </citation>
    <scope>NUCLEOTIDE SEQUENCE [LARGE SCALE GENOMIC DNA]</scope>
</reference>
<evidence type="ECO:0000259" key="1">
    <source>
        <dbReference type="Pfam" id="PF13952"/>
    </source>
</evidence>
<keyword evidence="3" id="KW-1185">Reference proteome</keyword>
<gene>
    <name evidence="2" type="ORF">LIER_31477</name>
</gene>
<proteinExistence type="predicted"/>
<comment type="caution">
    <text evidence="2">The sequence shown here is derived from an EMBL/GenBank/DDBJ whole genome shotgun (WGS) entry which is preliminary data.</text>
</comment>
<dbReference type="AlphaFoldDB" id="A0AAV3RUR3"/>
<sequence length="129" mass="14983">MQVHPKNGIVQIKKKSTSSQDDPFILASQAQQVFYLDFMSDDKKLLEWVVATKAFARSRIDWTNIQEDDDNNVDFFQEEEQLVPLPIEPTRELDNDTILLVPDLYNDDVVPTRFANDAEYEVSEDNEED</sequence>
<dbReference type="Pfam" id="PF13952">
    <property type="entry name" value="DUF4216"/>
    <property type="match status" value="1"/>
</dbReference>
<evidence type="ECO:0000313" key="2">
    <source>
        <dbReference type="EMBL" id="GAA0184189.1"/>
    </source>
</evidence>
<name>A0AAV3RUR3_LITER</name>
<feature type="domain" description="DUF4216" evidence="1">
    <location>
        <begin position="2"/>
        <end position="48"/>
    </location>
</feature>
<dbReference type="Proteomes" id="UP001454036">
    <property type="component" value="Unassembled WGS sequence"/>
</dbReference>
<dbReference type="InterPro" id="IPR025312">
    <property type="entry name" value="DUF4216"/>
</dbReference>
<organism evidence="2 3">
    <name type="scientific">Lithospermum erythrorhizon</name>
    <name type="common">Purple gromwell</name>
    <name type="synonym">Lithospermum officinale var. erythrorhizon</name>
    <dbReference type="NCBI Taxonomy" id="34254"/>
    <lineage>
        <taxon>Eukaryota</taxon>
        <taxon>Viridiplantae</taxon>
        <taxon>Streptophyta</taxon>
        <taxon>Embryophyta</taxon>
        <taxon>Tracheophyta</taxon>
        <taxon>Spermatophyta</taxon>
        <taxon>Magnoliopsida</taxon>
        <taxon>eudicotyledons</taxon>
        <taxon>Gunneridae</taxon>
        <taxon>Pentapetalae</taxon>
        <taxon>asterids</taxon>
        <taxon>lamiids</taxon>
        <taxon>Boraginales</taxon>
        <taxon>Boraginaceae</taxon>
        <taxon>Boraginoideae</taxon>
        <taxon>Lithospermeae</taxon>
        <taxon>Lithospermum</taxon>
    </lineage>
</organism>